<dbReference type="CDD" id="cd14688">
    <property type="entry name" value="bZIP_YAP"/>
    <property type="match status" value="1"/>
</dbReference>
<feature type="compositionally biased region" description="Polar residues" evidence="2">
    <location>
        <begin position="60"/>
        <end position="69"/>
    </location>
</feature>
<keyword evidence="4" id="KW-1185">Reference proteome</keyword>
<gene>
    <name evidence="3" type="ORF">BDY17DRAFT_153367</name>
</gene>
<dbReference type="AlphaFoldDB" id="A0A6A6PVH5"/>
<dbReference type="Proteomes" id="UP000799767">
    <property type="component" value="Unassembled WGS sequence"/>
</dbReference>
<evidence type="ECO:0000313" key="3">
    <source>
        <dbReference type="EMBL" id="KAF2483734.1"/>
    </source>
</evidence>
<feature type="compositionally biased region" description="Low complexity" evidence="2">
    <location>
        <begin position="361"/>
        <end position="402"/>
    </location>
</feature>
<keyword evidence="1" id="KW-0175">Coiled coil</keyword>
<dbReference type="EMBL" id="MU001635">
    <property type="protein sequence ID" value="KAF2483734.1"/>
    <property type="molecule type" value="Genomic_DNA"/>
</dbReference>
<sequence>MTCVLLPPQPFSLMGGWPAMNPTGGSSFQSHSDSQQYGLTMSEPESASSSSNKKRASRAGTRSVSTLSAAQLDRKRANDREAQRAIRQRTKAQIEGLENGINDLRAAKEASEKALAVAQQRNRELEEEVSFLRAKLSQRAGVFAAEAALDSAEVRKSSLRSNSTVHTHVSASSMPVAEVAHAPPTLHLATQQVPHPSHGFWQPSPNELVQVQTAPATIQDAKSAHMVRSLSDWRAHEGVQSAGPHSDVVHDAVQSSVHGTYPSSVANQFSQFATPSIQHAYSGSAMPSRSETTSPQDRQYPQAVQQQMYPSQSALHHHPTYQPTSAPHPPPPSQQQQQQAPTPTQATYQPVDVSAAVGYHAQPQQQQQQSRQPSPQAAAPAPAAQQQQQQQQQPHLYASQPQYAMQMESRQPDPALNYGHPQQPSPHYHHQQHQHHLHQAQMQQHPYSMPHYASG</sequence>
<feature type="compositionally biased region" description="Basic and acidic residues" evidence="2">
    <location>
        <begin position="72"/>
        <end position="84"/>
    </location>
</feature>
<feature type="region of interest" description="Disordered" evidence="2">
    <location>
        <begin position="360"/>
        <end position="455"/>
    </location>
</feature>
<protein>
    <recommendedName>
        <fullName evidence="5">BZIP domain-containing protein</fullName>
    </recommendedName>
</protein>
<feature type="compositionally biased region" description="Basic residues" evidence="2">
    <location>
        <begin position="427"/>
        <end position="438"/>
    </location>
</feature>
<evidence type="ECO:0000256" key="1">
    <source>
        <dbReference type="SAM" id="Coils"/>
    </source>
</evidence>
<feature type="compositionally biased region" description="Low complexity" evidence="2">
    <location>
        <begin position="42"/>
        <end position="51"/>
    </location>
</feature>
<feature type="compositionally biased region" description="Polar residues" evidence="2">
    <location>
        <begin position="23"/>
        <end position="39"/>
    </location>
</feature>
<organism evidence="3 4">
    <name type="scientific">Neohortaea acidophila</name>
    <dbReference type="NCBI Taxonomy" id="245834"/>
    <lineage>
        <taxon>Eukaryota</taxon>
        <taxon>Fungi</taxon>
        <taxon>Dikarya</taxon>
        <taxon>Ascomycota</taxon>
        <taxon>Pezizomycotina</taxon>
        <taxon>Dothideomycetes</taxon>
        <taxon>Dothideomycetidae</taxon>
        <taxon>Mycosphaerellales</taxon>
        <taxon>Teratosphaeriaceae</taxon>
        <taxon>Neohortaea</taxon>
    </lineage>
</organism>
<feature type="region of interest" description="Disordered" evidence="2">
    <location>
        <begin position="280"/>
        <end position="346"/>
    </location>
</feature>
<accession>A0A6A6PVH5</accession>
<name>A0A6A6PVH5_9PEZI</name>
<evidence type="ECO:0000256" key="2">
    <source>
        <dbReference type="SAM" id="MobiDB-lite"/>
    </source>
</evidence>
<feature type="coiled-coil region" evidence="1">
    <location>
        <begin position="87"/>
        <end position="135"/>
    </location>
</feature>
<feature type="compositionally biased region" description="Low complexity" evidence="2">
    <location>
        <begin position="334"/>
        <end position="346"/>
    </location>
</feature>
<feature type="compositionally biased region" description="Polar residues" evidence="2">
    <location>
        <begin position="280"/>
        <end position="314"/>
    </location>
</feature>
<evidence type="ECO:0000313" key="4">
    <source>
        <dbReference type="Proteomes" id="UP000799767"/>
    </source>
</evidence>
<dbReference type="RefSeq" id="XP_033590304.1">
    <property type="nucleotide sequence ID" value="XM_033729651.1"/>
</dbReference>
<dbReference type="OrthoDB" id="3535998at2759"/>
<feature type="region of interest" description="Disordered" evidence="2">
    <location>
        <begin position="13"/>
        <end position="87"/>
    </location>
</feature>
<dbReference type="GeneID" id="54470653"/>
<evidence type="ECO:0008006" key="5">
    <source>
        <dbReference type="Google" id="ProtNLM"/>
    </source>
</evidence>
<dbReference type="Gene3D" id="1.20.5.170">
    <property type="match status" value="1"/>
</dbReference>
<proteinExistence type="predicted"/>
<reference evidence="3" key="1">
    <citation type="journal article" date="2020" name="Stud. Mycol.">
        <title>101 Dothideomycetes genomes: a test case for predicting lifestyles and emergence of pathogens.</title>
        <authorList>
            <person name="Haridas S."/>
            <person name="Albert R."/>
            <person name="Binder M."/>
            <person name="Bloem J."/>
            <person name="Labutti K."/>
            <person name="Salamov A."/>
            <person name="Andreopoulos B."/>
            <person name="Baker S."/>
            <person name="Barry K."/>
            <person name="Bills G."/>
            <person name="Bluhm B."/>
            <person name="Cannon C."/>
            <person name="Castanera R."/>
            <person name="Culley D."/>
            <person name="Daum C."/>
            <person name="Ezra D."/>
            <person name="Gonzalez J."/>
            <person name="Henrissat B."/>
            <person name="Kuo A."/>
            <person name="Liang C."/>
            <person name="Lipzen A."/>
            <person name="Lutzoni F."/>
            <person name="Magnuson J."/>
            <person name="Mondo S."/>
            <person name="Nolan M."/>
            <person name="Ohm R."/>
            <person name="Pangilinan J."/>
            <person name="Park H.-J."/>
            <person name="Ramirez L."/>
            <person name="Alfaro M."/>
            <person name="Sun H."/>
            <person name="Tritt A."/>
            <person name="Yoshinaga Y."/>
            <person name="Zwiers L.-H."/>
            <person name="Turgeon B."/>
            <person name="Goodwin S."/>
            <person name="Spatafora J."/>
            <person name="Crous P."/>
            <person name="Grigoriev I."/>
        </authorList>
    </citation>
    <scope>NUCLEOTIDE SEQUENCE</scope>
    <source>
        <strain evidence="3">CBS 113389</strain>
    </source>
</reference>